<dbReference type="InterPro" id="IPR007536">
    <property type="entry name" value="16SrRNA_methylTrfase_J"/>
</dbReference>
<name>A0A0K6IP98_9GAMM</name>
<comment type="function">
    <text evidence="1">Specifically methylates the guanosine in position 1516 of 16S rRNA.</text>
</comment>
<gene>
    <name evidence="1" type="primary">rsmJ</name>
    <name evidence="2" type="ORF">Ga0061065_108155</name>
</gene>
<dbReference type="EMBL" id="CYHG01000008">
    <property type="protein sequence ID" value="CUB04933.1"/>
    <property type="molecule type" value="Genomic_DNA"/>
</dbReference>
<proteinExistence type="inferred from homology"/>
<dbReference type="InterPro" id="IPR029063">
    <property type="entry name" value="SAM-dependent_MTases_sf"/>
</dbReference>
<evidence type="ECO:0000313" key="2">
    <source>
        <dbReference type="EMBL" id="CUB04933.1"/>
    </source>
</evidence>
<reference evidence="3" key="1">
    <citation type="submission" date="2015-08" db="EMBL/GenBank/DDBJ databases">
        <authorList>
            <person name="Varghese N."/>
        </authorList>
    </citation>
    <scope>NUCLEOTIDE SEQUENCE [LARGE SCALE GENOMIC DNA]</scope>
    <source>
        <strain evidence="3">JCM 18476</strain>
    </source>
</reference>
<feature type="binding site" evidence="1">
    <location>
        <begin position="112"/>
        <end position="113"/>
    </location>
    <ligand>
        <name>S-adenosyl-L-methionine</name>
        <dbReference type="ChEBI" id="CHEBI:59789"/>
    </ligand>
</feature>
<feature type="binding site" evidence="1">
    <location>
        <begin position="128"/>
        <end position="129"/>
    </location>
    <ligand>
        <name>S-adenosyl-L-methionine</name>
        <dbReference type="ChEBI" id="CHEBI:59789"/>
    </ligand>
</feature>
<keyword evidence="3" id="KW-1185">Reference proteome</keyword>
<comment type="similarity">
    <text evidence="1">Belongs to the methyltransferase superfamily. RsmJ family.</text>
</comment>
<keyword evidence="1 2" id="KW-0489">Methyltransferase</keyword>
<keyword evidence="1" id="KW-0949">S-adenosyl-L-methionine</keyword>
<keyword evidence="1" id="KW-0963">Cytoplasm</keyword>
<protein>
    <recommendedName>
        <fullName evidence="1">Ribosomal RNA small subunit methyltransferase J</fullName>
        <ecNumber evidence="1">2.1.1.242</ecNumber>
    </recommendedName>
    <alternativeName>
        <fullName evidence="1">16S rRNA m2G1516 methyltransferase</fullName>
    </alternativeName>
    <alternativeName>
        <fullName evidence="1">rRNA (guanine-N(2)-)-methyltransferase</fullName>
    </alternativeName>
</protein>
<keyword evidence="1" id="KW-0698">rRNA processing</keyword>
<feature type="binding site" evidence="1">
    <location>
        <position position="179"/>
    </location>
    <ligand>
        <name>S-adenosyl-L-methionine</name>
        <dbReference type="ChEBI" id="CHEBI:59789"/>
    </ligand>
</feature>
<organism evidence="2 3">
    <name type="scientific">Marinomonas fungiae</name>
    <dbReference type="NCBI Taxonomy" id="1137284"/>
    <lineage>
        <taxon>Bacteria</taxon>
        <taxon>Pseudomonadati</taxon>
        <taxon>Pseudomonadota</taxon>
        <taxon>Gammaproteobacteria</taxon>
        <taxon>Oceanospirillales</taxon>
        <taxon>Oceanospirillaceae</taxon>
        <taxon>Marinomonas</taxon>
    </lineage>
</organism>
<comment type="caution">
    <text evidence="1">Lacks conserved residue(s) required for the propagation of feature annotation.</text>
</comment>
<evidence type="ECO:0000313" key="3">
    <source>
        <dbReference type="Proteomes" id="UP000182769"/>
    </source>
</evidence>
<evidence type="ECO:0000256" key="1">
    <source>
        <dbReference type="HAMAP-Rule" id="MF_01523"/>
    </source>
</evidence>
<dbReference type="OrthoDB" id="3191794at2"/>
<dbReference type="GO" id="GO:0005737">
    <property type="term" value="C:cytoplasm"/>
    <property type="evidence" value="ECO:0007669"/>
    <property type="project" value="UniProtKB-SubCell"/>
</dbReference>
<dbReference type="STRING" id="1137284.GCA_001418205_02676"/>
<dbReference type="AlphaFoldDB" id="A0A0K6IP98"/>
<dbReference type="PANTHER" id="PTHR36112:SF1">
    <property type="entry name" value="RIBOSOMAL RNA SMALL SUBUNIT METHYLTRANSFERASE J"/>
    <property type="match status" value="1"/>
</dbReference>
<sequence>MFTPNSLAVAYRNSDTHVVELAERLALPKFRLTTELKFATQYDYLLMHQDDALVIAKTGKGAPKPVCVELASGAADHRRKFGGGKGQDIAKACGLNKRADLSVYDATAGLGRDSFVLASLGCDVTLFERVGFVRELLFDGLERARMVADIEDIMAHMTLAKGTIFDISDEECVDVVYLDPMFPHNDKSSAAVKKEMAFFRDLVGHDEDADALLPQAMGLARYRVVVKRPKGAPYLDNQEPSYRLDGKSGRFDVYVKRSLDHGAEPSI</sequence>
<dbReference type="HAMAP" id="MF_01523">
    <property type="entry name" value="16SrRNA_methyltr_J"/>
    <property type="match status" value="1"/>
</dbReference>
<dbReference type="SUPFAM" id="SSF53335">
    <property type="entry name" value="S-adenosyl-L-methionine-dependent methyltransferases"/>
    <property type="match status" value="1"/>
</dbReference>
<dbReference type="Proteomes" id="UP000182769">
    <property type="component" value="Unassembled WGS sequence"/>
</dbReference>
<accession>A0A0K6IP98</accession>
<comment type="catalytic activity">
    <reaction evidence="1">
        <text>guanosine(1516) in 16S rRNA + S-adenosyl-L-methionine = N(2)-methylguanosine(1516) in 16S rRNA + S-adenosyl-L-homocysteine + H(+)</text>
        <dbReference type="Rhea" id="RHEA:43220"/>
        <dbReference type="Rhea" id="RHEA-COMP:10412"/>
        <dbReference type="Rhea" id="RHEA-COMP:10413"/>
        <dbReference type="ChEBI" id="CHEBI:15378"/>
        <dbReference type="ChEBI" id="CHEBI:57856"/>
        <dbReference type="ChEBI" id="CHEBI:59789"/>
        <dbReference type="ChEBI" id="CHEBI:74269"/>
        <dbReference type="ChEBI" id="CHEBI:74481"/>
        <dbReference type="EC" id="2.1.1.242"/>
    </reaction>
</comment>
<dbReference type="PANTHER" id="PTHR36112">
    <property type="entry name" value="RIBOSOMAL RNA SMALL SUBUNIT METHYLTRANSFERASE J"/>
    <property type="match status" value="1"/>
</dbReference>
<dbReference type="GO" id="GO:0008990">
    <property type="term" value="F:rRNA (guanine-N2-)-methyltransferase activity"/>
    <property type="evidence" value="ECO:0007669"/>
    <property type="project" value="UniProtKB-UniRule"/>
</dbReference>
<dbReference type="Gene3D" id="3.40.50.150">
    <property type="entry name" value="Vaccinia Virus protein VP39"/>
    <property type="match status" value="1"/>
</dbReference>
<dbReference type="EC" id="2.1.1.242" evidence="1"/>
<comment type="subcellular location">
    <subcellularLocation>
        <location evidence="1">Cytoplasm</location>
    </subcellularLocation>
</comment>
<dbReference type="Pfam" id="PF04445">
    <property type="entry name" value="SAM_MT"/>
    <property type="match status" value="1"/>
</dbReference>
<dbReference type="RefSeq" id="WP_055463731.1">
    <property type="nucleotide sequence ID" value="NZ_CYHG01000008.1"/>
</dbReference>
<keyword evidence="1 2" id="KW-0808">Transferase</keyword>